<sequence length="196" mass="22177">MGRSSNLTTKELLCLHCTERKRSRNSCFGPAIQVVRGQISFILQCAIPATIEICEESAGQVIPTNTSRVTLAFDAVFARLDAYNSQPNQTLVHRASAHDPPIGLRRRLCDHCHGNLAVRNMYLPPPRVVLVPHKDVMIILRLRRRHAGCLVTIHMLSSLLFCKRVMIWGQIAFKRRNDENIKTKAHSSTWGIGRFK</sequence>
<protein>
    <submittedName>
        <fullName evidence="2">Uncharacterized protein</fullName>
    </submittedName>
</protein>
<name>A0A6P6V656_COFAR</name>
<dbReference type="AlphaFoldDB" id="A0A6P6V656"/>
<dbReference type="RefSeq" id="XP_027098181.1">
    <property type="nucleotide sequence ID" value="XM_027242380.2"/>
</dbReference>
<organism evidence="1 2">
    <name type="scientific">Coffea arabica</name>
    <name type="common">Arabian coffee</name>
    <dbReference type="NCBI Taxonomy" id="13443"/>
    <lineage>
        <taxon>Eukaryota</taxon>
        <taxon>Viridiplantae</taxon>
        <taxon>Streptophyta</taxon>
        <taxon>Embryophyta</taxon>
        <taxon>Tracheophyta</taxon>
        <taxon>Spermatophyta</taxon>
        <taxon>Magnoliopsida</taxon>
        <taxon>eudicotyledons</taxon>
        <taxon>Gunneridae</taxon>
        <taxon>Pentapetalae</taxon>
        <taxon>asterids</taxon>
        <taxon>lamiids</taxon>
        <taxon>Gentianales</taxon>
        <taxon>Rubiaceae</taxon>
        <taxon>Ixoroideae</taxon>
        <taxon>Gardenieae complex</taxon>
        <taxon>Bertiereae - Coffeeae clade</taxon>
        <taxon>Coffeeae</taxon>
        <taxon>Coffea</taxon>
    </lineage>
</organism>
<dbReference type="GeneID" id="113717614"/>
<reference evidence="1" key="1">
    <citation type="journal article" date="2025" name="Foods">
        <title>Unveiling the Microbial Signatures of Arabica Coffee Cherries: Insights into Ripeness Specific Diversity, Functional Traits, and Implications for Quality and Safety.</title>
        <authorList>
            <consortium name="RefSeq"/>
            <person name="Tenea G.N."/>
            <person name="Cifuentes V."/>
            <person name="Reyes P."/>
            <person name="Cevallos-Vallejos M."/>
        </authorList>
    </citation>
    <scope>NUCLEOTIDE SEQUENCE [LARGE SCALE GENOMIC DNA]</scope>
</reference>
<proteinExistence type="predicted"/>
<keyword evidence="1" id="KW-1185">Reference proteome</keyword>
<dbReference type="Proteomes" id="UP001652660">
    <property type="component" value="Chromosome 11e"/>
</dbReference>
<evidence type="ECO:0000313" key="2">
    <source>
        <dbReference type="RefSeq" id="XP_027098181.1"/>
    </source>
</evidence>
<evidence type="ECO:0000313" key="1">
    <source>
        <dbReference type="Proteomes" id="UP001652660"/>
    </source>
</evidence>
<gene>
    <name evidence="2" type="primary">LOC113717614</name>
</gene>
<accession>A0A6P6V656</accession>
<reference evidence="2" key="2">
    <citation type="submission" date="2025-08" db="UniProtKB">
        <authorList>
            <consortium name="RefSeq"/>
        </authorList>
    </citation>
    <scope>IDENTIFICATION</scope>
    <source>
        <tissue evidence="2">Leaves</tissue>
    </source>
</reference>